<evidence type="ECO:0000313" key="2">
    <source>
        <dbReference type="EMBL" id="KAJ8949137.1"/>
    </source>
</evidence>
<proteinExistence type="predicted"/>
<evidence type="ECO:0000256" key="1">
    <source>
        <dbReference type="SAM" id="MobiDB-lite"/>
    </source>
</evidence>
<comment type="caution">
    <text evidence="2">The sequence shown here is derived from an EMBL/GenBank/DDBJ whole genome shotgun (WGS) entry which is preliminary data.</text>
</comment>
<dbReference type="AlphaFoldDB" id="A0AAV8YDA1"/>
<organism evidence="2 3">
    <name type="scientific">Aromia moschata</name>
    <dbReference type="NCBI Taxonomy" id="1265417"/>
    <lineage>
        <taxon>Eukaryota</taxon>
        <taxon>Metazoa</taxon>
        <taxon>Ecdysozoa</taxon>
        <taxon>Arthropoda</taxon>
        <taxon>Hexapoda</taxon>
        <taxon>Insecta</taxon>
        <taxon>Pterygota</taxon>
        <taxon>Neoptera</taxon>
        <taxon>Endopterygota</taxon>
        <taxon>Coleoptera</taxon>
        <taxon>Polyphaga</taxon>
        <taxon>Cucujiformia</taxon>
        <taxon>Chrysomeloidea</taxon>
        <taxon>Cerambycidae</taxon>
        <taxon>Cerambycinae</taxon>
        <taxon>Callichromatini</taxon>
        <taxon>Aromia</taxon>
    </lineage>
</organism>
<sequence length="148" mass="16593">MYFESYAHARELNIQSHTAKLVTLAHNRSSSHLLSHLPHTYPVTPLLTGTSNIGGGVLFSDRSIRYMASSDLRLARRFSVRWQERLTSNVDSLILRLVNGVQLKKISVNPLGPEKFALGRRPADRLQGPETPGEARRGGNPNHKSYHK</sequence>
<dbReference type="EMBL" id="JAPWTK010000123">
    <property type="protein sequence ID" value="KAJ8949137.1"/>
    <property type="molecule type" value="Genomic_DNA"/>
</dbReference>
<feature type="region of interest" description="Disordered" evidence="1">
    <location>
        <begin position="117"/>
        <end position="148"/>
    </location>
</feature>
<keyword evidence="3" id="KW-1185">Reference proteome</keyword>
<dbReference type="Proteomes" id="UP001162162">
    <property type="component" value="Unassembled WGS sequence"/>
</dbReference>
<reference evidence="2" key="1">
    <citation type="journal article" date="2023" name="Insect Mol. Biol.">
        <title>Genome sequencing provides insights into the evolution of gene families encoding plant cell wall-degrading enzymes in longhorned beetles.</title>
        <authorList>
            <person name="Shin N.R."/>
            <person name="Okamura Y."/>
            <person name="Kirsch R."/>
            <person name="Pauchet Y."/>
        </authorList>
    </citation>
    <scope>NUCLEOTIDE SEQUENCE</scope>
    <source>
        <strain evidence="2">AMC_N1</strain>
    </source>
</reference>
<accession>A0AAV8YDA1</accession>
<gene>
    <name evidence="2" type="ORF">NQ318_012885</name>
</gene>
<evidence type="ECO:0000313" key="3">
    <source>
        <dbReference type="Proteomes" id="UP001162162"/>
    </source>
</evidence>
<protein>
    <submittedName>
        <fullName evidence="2">Uncharacterized protein</fullName>
    </submittedName>
</protein>
<name>A0AAV8YDA1_9CUCU</name>